<feature type="compositionally biased region" description="Low complexity" evidence="2">
    <location>
        <begin position="159"/>
        <end position="176"/>
    </location>
</feature>
<dbReference type="SMART" id="SM00184">
    <property type="entry name" value="RING"/>
    <property type="match status" value="1"/>
</dbReference>
<gene>
    <name evidence="4" type="ORF">STAS_19043</name>
</gene>
<accession>A0A5A7QB63</accession>
<feature type="domain" description="RING-type" evidence="3">
    <location>
        <begin position="259"/>
        <end position="318"/>
    </location>
</feature>
<feature type="compositionally biased region" description="Low complexity" evidence="2">
    <location>
        <begin position="398"/>
        <end position="409"/>
    </location>
</feature>
<dbReference type="GO" id="GO:0008270">
    <property type="term" value="F:zinc ion binding"/>
    <property type="evidence" value="ECO:0007669"/>
    <property type="project" value="UniProtKB-KW"/>
</dbReference>
<dbReference type="PROSITE" id="PS50089">
    <property type="entry name" value="ZF_RING_2"/>
    <property type="match status" value="1"/>
</dbReference>
<sequence>MGAACCVAANGKTVTNRSPGENLQRHVHHSPSWSFRWDNRGRVAGEETHSNWAGDEVCGNSRIGAKFGATVEAAFASEEGSPFDGTRSNTWRKSPLSEGNSGTLRLQSSDLLVESLNNNNNIPSIFPTDQAVPQNIPEIKEPTNSPSVAYSPSLKLSPSVPSLSSKSASPSFSTPLRWHQHSRIPKSPSFSISEEPPSSLQAAPSWGNDSNGGSSDSWSIPAARERWSFDSEASGPSRDRFTRFSRPHSSSPSLDFQTCGICTRLLTEGSSFGQKLMYAVNELAVVSVLTCGHVYHSECLEYMTLEIDKYDPTCPVCTFGEKRAVKMMLSEKAMRGETDSKARRKSRKRVVSSDFSGEIVFDRSISGGGGPDGRGLKIGSGSTRKPFLRRHFSFGAKTSSRQSTDRQSSNPRKGAANECSIQSSVRARAVLRLEHVIESISSIDINGKNGVPSGERRPSTHRQLLRENPDNRNSYC</sequence>
<dbReference type="AlphaFoldDB" id="A0A5A7QB63"/>
<dbReference type="InterPro" id="IPR001841">
    <property type="entry name" value="Znf_RING"/>
</dbReference>
<feature type="compositionally biased region" description="Gly residues" evidence="2">
    <location>
        <begin position="366"/>
        <end position="378"/>
    </location>
</feature>
<keyword evidence="1" id="KW-0862">Zinc</keyword>
<evidence type="ECO:0000256" key="1">
    <source>
        <dbReference type="PROSITE-ProRule" id="PRU00175"/>
    </source>
</evidence>
<feature type="compositionally biased region" description="Basic and acidic residues" evidence="2">
    <location>
        <begin position="454"/>
        <end position="470"/>
    </location>
</feature>
<feature type="region of interest" description="Disordered" evidence="2">
    <location>
        <begin position="362"/>
        <end position="420"/>
    </location>
</feature>
<keyword evidence="1" id="KW-0479">Metal-binding</keyword>
<protein>
    <submittedName>
        <fullName evidence="4">RING/U-box superfamily protein</fullName>
    </submittedName>
</protein>
<feature type="region of interest" description="Disordered" evidence="2">
    <location>
        <begin position="159"/>
        <end position="252"/>
    </location>
</feature>
<dbReference type="InterPro" id="IPR013083">
    <property type="entry name" value="Znf_RING/FYVE/PHD"/>
</dbReference>
<dbReference type="EMBL" id="BKCP01006294">
    <property type="protein sequence ID" value="GER42274.1"/>
    <property type="molecule type" value="Genomic_DNA"/>
</dbReference>
<organism evidence="4 5">
    <name type="scientific">Striga asiatica</name>
    <name type="common">Asiatic witchweed</name>
    <name type="synonym">Buchnera asiatica</name>
    <dbReference type="NCBI Taxonomy" id="4170"/>
    <lineage>
        <taxon>Eukaryota</taxon>
        <taxon>Viridiplantae</taxon>
        <taxon>Streptophyta</taxon>
        <taxon>Embryophyta</taxon>
        <taxon>Tracheophyta</taxon>
        <taxon>Spermatophyta</taxon>
        <taxon>Magnoliopsida</taxon>
        <taxon>eudicotyledons</taxon>
        <taxon>Gunneridae</taxon>
        <taxon>Pentapetalae</taxon>
        <taxon>asterids</taxon>
        <taxon>lamiids</taxon>
        <taxon>Lamiales</taxon>
        <taxon>Orobanchaceae</taxon>
        <taxon>Buchnereae</taxon>
        <taxon>Striga</taxon>
    </lineage>
</organism>
<feature type="compositionally biased region" description="Low complexity" evidence="2">
    <location>
        <begin position="185"/>
        <end position="219"/>
    </location>
</feature>
<dbReference type="Proteomes" id="UP000325081">
    <property type="component" value="Unassembled WGS sequence"/>
</dbReference>
<reference evidence="5" key="1">
    <citation type="journal article" date="2019" name="Curr. Biol.">
        <title>Genome Sequence of Striga asiatica Provides Insight into the Evolution of Plant Parasitism.</title>
        <authorList>
            <person name="Yoshida S."/>
            <person name="Kim S."/>
            <person name="Wafula E.K."/>
            <person name="Tanskanen J."/>
            <person name="Kim Y.M."/>
            <person name="Honaas L."/>
            <person name="Yang Z."/>
            <person name="Spallek T."/>
            <person name="Conn C.E."/>
            <person name="Ichihashi Y."/>
            <person name="Cheong K."/>
            <person name="Cui S."/>
            <person name="Der J.P."/>
            <person name="Gundlach H."/>
            <person name="Jiao Y."/>
            <person name="Hori C."/>
            <person name="Ishida J.K."/>
            <person name="Kasahara H."/>
            <person name="Kiba T."/>
            <person name="Kim M.S."/>
            <person name="Koo N."/>
            <person name="Laohavisit A."/>
            <person name="Lee Y.H."/>
            <person name="Lumba S."/>
            <person name="McCourt P."/>
            <person name="Mortimer J.C."/>
            <person name="Mutuku J.M."/>
            <person name="Nomura T."/>
            <person name="Sasaki-Sekimoto Y."/>
            <person name="Seto Y."/>
            <person name="Wang Y."/>
            <person name="Wakatake T."/>
            <person name="Sakakibara H."/>
            <person name="Demura T."/>
            <person name="Yamaguchi S."/>
            <person name="Yoneyama K."/>
            <person name="Manabe R.I."/>
            <person name="Nelson D.C."/>
            <person name="Schulman A.H."/>
            <person name="Timko M.P."/>
            <person name="dePamphilis C.W."/>
            <person name="Choi D."/>
            <person name="Shirasu K."/>
        </authorList>
    </citation>
    <scope>NUCLEOTIDE SEQUENCE [LARGE SCALE GENOMIC DNA]</scope>
    <source>
        <strain evidence="5">cv. UVA1</strain>
    </source>
</reference>
<dbReference type="OrthoDB" id="1938835at2759"/>
<feature type="region of interest" description="Disordered" evidence="2">
    <location>
        <begin position="78"/>
        <end position="103"/>
    </location>
</feature>
<dbReference type="PANTHER" id="PTHR31150:SF26">
    <property type="entry name" value="RING-TYPE DOMAIN-CONTAINING PROTEIN"/>
    <property type="match status" value="1"/>
</dbReference>
<dbReference type="Gene3D" id="3.30.40.10">
    <property type="entry name" value="Zinc/RING finger domain, C3HC4 (zinc finger)"/>
    <property type="match status" value="1"/>
</dbReference>
<evidence type="ECO:0000259" key="3">
    <source>
        <dbReference type="PROSITE" id="PS50089"/>
    </source>
</evidence>
<dbReference type="SUPFAM" id="SSF57850">
    <property type="entry name" value="RING/U-box"/>
    <property type="match status" value="1"/>
</dbReference>
<evidence type="ECO:0000313" key="5">
    <source>
        <dbReference type="Proteomes" id="UP000325081"/>
    </source>
</evidence>
<proteinExistence type="predicted"/>
<feature type="compositionally biased region" description="Polar residues" evidence="2">
    <location>
        <begin position="86"/>
        <end position="103"/>
    </location>
</feature>
<keyword evidence="1" id="KW-0863">Zinc-finger</keyword>
<evidence type="ECO:0000256" key="2">
    <source>
        <dbReference type="SAM" id="MobiDB-lite"/>
    </source>
</evidence>
<name>A0A5A7QB63_STRAF</name>
<feature type="region of interest" description="Disordered" evidence="2">
    <location>
        <begin position="444"/>
        <end position="476"/>
    </location>
</feature>
<keyword evidence="5" id="KW-1185">Reference proteome</keyword>
<comment type="caution">
    <text evidence="4">The sequence shown here is derived from an EMBL/GenBank/DDBJ whole genome shotgun (WGS) entry which is preliminary data.</text>
</comment>
<evidence type="ECO:0000313" key="4">
    <source>
        <dbReference type="EMBL" id="GER42274.1"/>
    </source>
</evidence>
<dbReference type="PANTHER" id="PTHR31150">
    <property type="entry name" value="EXPRESSED PROTEIN"/>
    <property type="match status" value="1"/>
</dbReference>